<evidence type="ECO:0000313" key="2">
    <source>
        <dbReference type="Proteomes" id="UP000460272"/>
    </source>
</evidence>
<comment type="caution">
    <text evidence="1">The sequence shown here is derived from an EMBL/GenBank/DDBJ whole genome shotgun (WGS) entry which is preliminary data.</text>
</comment>
<organism evidence="1 2">
    <name type="scientific">Trebonia kvetii</name>
    <dbReference type="NCBI Taxonomy" id="2480626"/>
    <lineage>
        <taxon>Bacteria</taxon>
        <taxon>Bacillati</taxon>
        <taxon>Actinomycetota</taxon>
        <taxon>Actinomycetes</taxon>
        <taxon>Streptosporangiales</taxon>
        <taxon>Treboniaceae</taxon>
        <taxon>Trebonia</taxon>
    </lineage>
</organism>
<protein>
    <submittedName>
        <fullName evidence="1">Uncharacterized protein</fullName>
    </submittedName>
</protein>
<sequence>MIELPLASPVDQLWHALLDLSERLTVPWTLVRGQMVLLNALEHSQAPLEPSQDGDVVAELRADHGALIQAVRQLYALGFTLDSISTDGLAHRSARPAEPRPVLIDLLAPDGLGARANLTTSPPGRTVQVPGGTQALSRTEQVTVVHQGRHGQVPRPTLLGAIIIKAAAADLPSPARHHRDLALLCSLVEDPFSLSEQVTSKDRQRLRKATVLADNTNPAWSLVPAAIRGQGQITYRILAAALP</sequence>
<dbReference type="EMBL" id="RPFW01000001">
    <property type="protein sequence ID" value="TVZ06406.1"/>
    <property type="molecule type" value="Genomic_DNA"/>
</dbReference>
<dbReference type="AlphaFoldDB" id="A0A6P2C7U8"/>
<keyword evidence="2" id="KW-1185">Reference proteome</keyword>
<accession>A0A6P2C7U8</accession>
<dbReference type="Proteomes" id="UP000460272">
    <property type="component" value="Unassembled WGS sequence"/>
</dbReference>
<evidence type="ECO:0000313" key="1">
    <source>
        <dbReference type="EMBL" id="TVZ06406.1"/>
    </source>
</evidence>
<name>A0A6P2C7U8_9ACTN</name>
<proteinExistence type="predicted"/>
<dbReference type="RefSeq" id="WP_145851161.1">
    <property type="nucleotide sequence ID" value="NZ_RPFW01000001.1"/>
</dbReference>
<reference evidence="1 2" key="1">
    <citation type="submission" date="2018-11" db="EMBL/GenBank/DDBJ databases">
        <title>Trebonia kvetii gen.nov., sp.nov., a novel acidophilic actinobacterium, and proposal of the new actinobacterial family Treboniaceae fam. nov.</title>
        <authorList>
            <person name="Rapoport D."/>
            <person name="Sagova-Mareckova M."/>
            <person name="Sedlacek I."/>
            <person name="Provaznik J."/>
            <person name="Kralova S."/>
            <person name="Pavlinic D."/>
            <person name="Benes V."/>
            <person name="Kopecky J."/>
        </authorList>
    </citation>
    <scope>NUCLEOTIDE SEQUENCE [LARGE SCALE GENOMIC DNA]</scope>
    <source>
        <strain evidence="1 2">15Tr583</strain>
    </source>
</reference>
<gene>
    <name evidence="1" type="ORF">EAS64_03000</name>
</gene>
<dbReference type="OrthoDB" id="5175769at2"/>